<proteinExistence type="predicted"/>
<comment type="caution">
    <text evidence="1">The sequence shown here is derived from an EMBL/GenBank/DDBJ whole genome shotgun (WGS) entry which is preliminary data.</text>
</comment>
<gene>
    <name evidence="1" type="ORF">Lsan_1563</name>
</gene>
<evidence type="ECO:0000313" key="2">
    <source>
        <dbReference type="Proteomes" id="UP000054703"/>
    </source>
</evidence>
<dbReference type="AlphaFoldDB" id="A0A0W0Z1D1"/>
<dbReference type="Gene3D" id="3.40.50.300">
    <property type="entry name" value="P-loop containing nucleotide triphosphate hydrolases"/>
    <property type="match status" value="1"/>
</dbReference>
<dbReference type="EMBL" id="LNYU01000032">
    <property type="protein sequence ID" value="KTD62903.1"/>
    <property type="molecule type" value="Genomic_DNA"/>
</dbReference>
<organism evidence="1 2">
    <name type="scientific">Legionella santicrucis</name>
    <dbReference type="NCBI Taxonomy" id="45074"/>
    <lineage>
        <taxon>Bacteria</taxon>
        <taxon>Pseudomonadati</taxon>
        <taxon>Pseudomonadota</taxon>
        <taxon>Gammaproteobacteria</taxon>
        <taxon>Legionellales</taxon>
        <taxon>Legionellaceae</taxon>
        <taxon>Legionella</taxon>
    </lineage>
</organism>
<reference evidence="1 2" key="1">
    <citation type="submission" date="2015-11" db="EMBL/GenBank/DDBJ databases">
        <title>Genomic analysis of 38 Legionella species identifies large and diverse effector repertoires.</title>
        <authorList>
            <person name="Burstein D."/>
            <person name="Amaro F."/>
            <person name="Zusman T."/>
            <person name="Lifshitz Z."/>
            <person name="Cohen O."/>
            <person name="Gilbert J.A."/>
            <person name="Pupko T."/>
            <person name="Shuman H.A."/>
            <person name="Segal G."/>
        </authorList>
    </citation>
    <scope>NUCLEOTIDE SEQUENCE [LARGE SCALE GENOMIC DNA]</scope>
    <source>
        <strain evidence="1 2">SC-63-C7</strain>
    </source>
</reference>
<protein>
    <submittedName>
        <fullName evidence="1">Archaeal ATPase</fullName>
    </submittedName>
</protein>
<dbReference type="SUPFAM" id="SSF46785">
    <property type="entry name" value="Winged helix' DNA-binding domain"/>
    <property type="match status" value="1"/>
</dbReference>
<dbReference type="Proteomes" id="UP000054703">
    <property type="component" value="Unassembled WGS sequence"/>
</dbReference>
<dbReference type="InterPro" id="IPR036390">
    <property type="entry name" value="WH_DNA-bd_sf"/>
</dbReference>
<accession>A0A0W0Z1D1</accession>
<dbReference type="OrthoDB" id="8576717at2"/>
<dbReference type="PATRIC" id="fig|45074.5.peg.1660"/>
<dbReference type="InterPro" id="IPR027417">
    <property type="entry name" value="P-loop_NTPase"/>
</dbReference>
<dbReference type="SUPFAM" id="SSF52540">
    <property type="entry name" value="P-loop containing nucleoside triphosphate hydrolases"/>
    <property type="match status" value="1"/>
</dbReference>
<dbReference type="PANTHER" id="PTHR34301:SF8">
    <property type="entry name" value="ATPASE DOMAIN-CONTAINING PROTEIN"/>
    <property type="match status" value="1"/>
</dbReference>
<name>A0A0W0Z1D1_9GAMM</name>
<dbReference type="PANTHER" id="PTHR34301">
    <property type="entry name" value="DNA-BINDING PROTEIN-RELATED"/>
    <property type="match status" value="1"/>
</dbReference>
<sequence>MIQNNWHYARPSLAKKYLDLFALGLTSARGLFARRRMGKTEFLKKDFIPAAEKAGYVVVYTNLWELEIDPATALVSEFYKMVEPKGFTKIWDKLNQSINFKKFKASGKIPGIGEGSVEADLLDPKRVTGTLLMEAMNSYDRKKIKMVLIIDEAQVLAYEENSHFAHALRAALDVRKEGIKVIFAGSSETTLRRMFGVASEPFYNWAPLESFELLGEDFVKAMVEKVNTISKFPLAINDGINAFEQLKNTPEFFRRFIEYYLSNPEQGPQSAIEHTKNKVFSDKNFHKQWSALLPTDMVVLSMIADGIKDLYGQYAIKRLGESLGVGGNVNKNTIQNSLRRLEKKNLITKIDYGTYQFEDETFSDWVKYKED</sequence>
<dbReference type="STRING" id="45074.Lsan_1563"/>
<keyword evidence="2" id="KW-1185">Reference proteome</keyword>
<dbReference type="RefSeq" id="WP_010652833.1">
    <property type="nucleotide sequence ID" value="NZ_CAAAIH010000002.1"/>
</dbReference>
<evidence type="ECO:0000313" key="1">
    <source>
        <dbReference type="EMBL" id="KTD62903.1"/>
    </source>
</evidence>